<proteinExistence type="predicted"/>
<protein>
    <submittedName>
        <fullName evidence="1">Uncharacterized protein</fullName>
    </submittedName>
</protein>
<dbReference type="AlphaFoldDB" id="A0AAD9Y676"/>
<evidence type="ECO:0000313" key="2">
    <source>
        <dbReference type="Proteomes" id="UP001281614"/>
    </source>
</evidence>
<dbReference type="Proteomes" id="UP001281614">
    <property type="component" value="Unassembled WGS sequence"/>
</dbReference>
<organism evidence="1 2">
    <name type="scientific">Colletotrichum kahawae</name>
    <name type="common">Coffee berry disease fungus</name>
    <dbReference type="NCBI Taxonomy" id="34407"/>
    <lineage>
        <taxon>Eukaryota</taxon>
        <taxon>Fungi</taxon>
        <taxon>Dikarya</taxon>
        <taxon>Ascomycota</taxon>
        <taxon>Pezizomycotina</taxon>
        <taxon>Sordariomycetes</taxon>
        <taxon>Hypocreomycetidae</taxon>
        <taxon>Glomerellales</taxon>
        <taxon>Glomerellaceae</taxon>
        <taxon>Colletotrichum</taxon>
        <taxon>Colletotrichum gloeosporioides species complex</taxon>
    </lineage>
</organism>
<reference evidence="1" key="1">
    <citation type="submission" date="2023-02" db="EMBL/GenBank/DDBJ databases">
        <title>Colletotrichum kahawae CIFC_Que2 genome sequencing and assembly.</title>
        <authorList>
            <person name="Baroncelli R."/>
        </authorList>
    </citation>
    <scope>NUCLEOTIDE SEQUENCE</scope>
    <source>
        <strain evidence="1">CIFC_Que2</strain>
    </source>
</reference>
<name>A0AAD9Y676_COLKA</name>
<dbReference type="EMBL" id="VYYT01000444">
    <property type="protein sequence ID" value="KAK2735536.1"/>
    <property type="molecule type" value="Genomic_DNA"/>
</dbReference>
<comment type="caution">
    <text evidence="1">The sequence shown here is derived from an EMBL/GenBank/DDBJ whole genome shotgun (WGS) entry which is preliminary data.</text>
</comment>
<evidence type="ECO:0000313" key="1">
    <source>
        <dbReference type="EMBL" id="KAK2735536.1"/>
    </source>
</evidence>
<accession>A0AAD9Y676</accession>
<gene>
    <name evidence="1" type="ORF">CKAH01_01917</name>
</gene>
<sequence>MVPCVYGKHLDSGPCFSNARCFCRCQFTMSRHHSMAGSGSEPQPDERRGCLTRSLAGRMEAVSSNRGWRCPRCTGV</sequence>
<keyword evidence="2" id="KW-1185">Reference proteome</keyword>